<dbReference type="InterPro" id="IPR036188">
    <property type="entry name" value="FAD/NAD-bd_sf"/>
</dbReference>
<dbReference type="PANTHER" id="PTHR13847:SF201">
    <property type="entry name" value="PUTATIBE OXIDOREDUCTASE"/>
    <property type="match status" value="1"/>
</dbReference>
<dbReference type="EMBL" id="CP016808">
    <property type="protein sequence ID" value="ANY67495.1"/>
    <property type="molecule type" value="Genomic_DNA"/>
</dbReference>
<dbReference type="Pfam" id="PF01266">
    <property type="entry name" value="DAO"/>
    <property type="match status" value="1"/>
</dbReference>
<dbReference type="PANTHER" id="PTHR13847">
    <property type="entry name" value="SARCOSINE DEHYDROGENASE-RELATED"/>
    <property type="match status" value="1"/>
</dbReference>
<name>A0A1B2DIK0_9BACL</name>
<evidence type="ECO:0000259" key="1">
    <source>
        <dbReference type="Pfam" id="PF01266"/>
    </source>
</evidence>
<dbReference type="GO" id="GO:0005737">
    <property type="term" value="C:cytoplasm"/>
    <property type="evidence" value="ECO:0007669"/>
    <property type="project" value="TreeGrafter"/>
</dbReference>
<evidence type="ECO:0000313" key="2">
    <source>
        <dbReference type="EMBL" id="ANY67495.1"/>
    </source>
</evidence>
<protein>
    <submittedName>
        <fullName evidence="2">FAD-dependent oxidoreductase</fullName>
    </submittedName>
</protein>
<dbReference type="RefSeq" id="WP_099518691.1">
    <property type="nucleotide sequence ID" value="NZ_CP016808.1"/>
</dbReference>
<sequence length="412" mass="45712">MKELHTGSLFWPTTLNSPAEYPSITSNKKVKVAIVGGGMSGTICGYILAKSGIEAAMLERESVAGGSTSANTGLLQFSNDIMLWELADQIGEYDAVRFYRACLDAVRQLGEVAAQLPVDVGFIPRSSLYYATSEQDLPMLRKEYEMLLKHGFDVSFLEADDISRQFPFRKPGAIVAQGDAEVNPFQFVQGVSAAAVEAGLQIYEHTDIVKHEQSAEGRQLLRTADGWEIEAEHVIFAIGYEPEELRGQLVKADINRSFAAVTSVQDDAKLRANWPGQCLIWETARPYLYLRTTVDGRIVVGGLDEMTEAPIESEKLRRKRTDKLLEKITALFPMLDQPLEFEWSATFGESRDNLPFIGADPKMPGVYYCLGYGGNGTVYSMMAAYMLRDMINGEEHPLASIVRLDRPSLLKV</sequence>
<dbReference type="Gene3D" id="3.30.9.10">
    <property type="entry name" value="D-Amino Acid Oxidase, subunit A, domain 2"/>
    <property type="match status" value="1"/>
</dbReference>
<dbReference type="AlphaFoldDB" id="A0A1B2DIK0"/>
<reference evidence="2" key="1">
    <citation type="submission" date="2016-08" db="EMBL/GenBank/DDBJ databases">
        <title>Complete Genome Seqeunce of Paenibacillus sp. BIHB 4019 from tea rhizoplane.</title>
        <authorList>
            <person name="Thakur R."/>
            <person name="Swarnkar M.K."/>
            <person name="Gulati A."/>
        </authorList>
    </citation>
    <scope>NUCLEOTIDE SEQUENCE [LARGE SCALE GENOMIC DNA]</scope>
    <source>
        <strain evidence="2">BIHB4019</strain>
    </source>
</reference>
<gene>
    <name evidence="2" type="ORF">BBD42_14190</name>
</gene>
<dbReference type="Gene3D" id="3.50.50.60">
    <property type="entry name" value="FAD/NAD(P)-binding domain"/>
    <property type="match status" value="1"/>
</dbReference>
<accession>A0A1B2DIK0</accession>
<feature type="domain" description="FAD dependent oxidoreductase" evidence="1">
    <location>
        <begin position="31"/>
        <end position="389"/>
    </location>
</feature>
<proteinExistence type="predicted"/>
<dbReference type="InterPro" id="IPR006076">
    <property type="entry name" value="FAD-dep_OxRdtase"/>
</dbReference>
<dbReference type="SUPFAM" id="SSF51905">
    <property type="entry name" value="FAD/NAD(P)-binding domain"/>
    <property type="match status" value="1"/>
</dbReference>
<organism evidence="2">
    <name type="scientific">Paenibacillus sp. BIHB 4019</name>
    <dbReference type="NCBI Taxonomy" id="1870819"/>
    <lineage>
        <taxon>Bacteria</taxon>
        <taxon>Bacillati</taxon>
        <taxon>Bacillota</taxon>
        <taxon>Bacilli</taxon>
        <taxon>Bacillales</taxon>
        <taxon>Paenibacillaceae</taxon>
        <taxon>Paenibacillus</taxon>
    </lineage>
</organism>